<name>A0A2P2PWN2_RHIMU</name>
<protein>
    <submittedName>
        <fullName evidence="1">Uncharacterized protein</fullName>
    </submittedName>
</protein>
<accession>A0A2P2PWN2</accession>
<organism evidence="1">
    <name type="scientific">Rhizophora mucronata</name>
    <name type="common">Asiatic mangrove</name>
    <dbReference type="NCBI Taxonomy" id="61149"/>
    <lineage>
        <taxon>Eukaryota</taxon>
        <taxon>Viridiplantae</taxon>
        <taxon>Streptophyta</taxon>
        <taxon>Embryophyta</taxon>
        <taxon>Tracheophyta</taxon>
        <taxon>Spermatophyta</taxon>
        <taxon>Magnoliopsida</taxon>
        <taxon>eudicotyledons</taxon>
        <taxon>Gunneridae</taxon>
        <taxon>Pentapetalae</taxon>
        <taxon>rosids</taxon>
        <taxon>fabids</taxon>
        <taxon>Malpighiales</taxon>
        <taxon>Rhizophoraceae</taxon>
        <taxon>Rhizophora</taxon>
    </lineage>
</organism>
<evidence type="ECO:0000313" key="1">
    <source>
        <dbReference type="EMBL" id="MBX59154.1"/>
    </source>
</evidence>
<sequence>MHYMIQPGNNTPGGSIRVQIHDCKHKNVKPNFLISNS</sequence>
<dbReference type="EMBL" id="GGEC01078670">
    <property type="protein sequence ID" value="MBX59154.1"/>
    <property type="molecule type" value="Transcribed_RNA"/>
</dbReference>
<reference evidence="1" key="1">
    <citation type="submission" date="2018-02" db="EMBL/GenBank/DDBJ databases">
        <title>Rhizophora mucronata_Transcriptome.</title>
        <authorList>
            <person name="Meera S.P."/>
            <person name="Sreeshan A."/>
            <person name="Augustine A."/>
        </authorList>
    </citation>
    <scope>NUCLEOTIDE SEQUENCE</scope>
    <source>
        <tissue evidence="1">Leaf</tissue>
    </source>
</reference>
<proteinExistence type="predicted"/>
<dbReference type="AlphaFoldDB" id="A0A2P2PWN2"/>